<dbReference type="Gene3D" id="2.40.10.10">
    <property type="entry name" value="Trypsin-like serine proteases"/>
    <property type="match status" value="2"/>
</dbReference>
<protein>
    <recommendedName>
        <fullName evidence="3">Peptidase S1 domain-containing protein</fullName>
    </recommendedName>
</protein>
<dbReference type="InterPro" id="IPR018114">
    <property type="entry name" value="TRYPSIN_HIS"/>
</dbReference>
<keyword evidence="5" id="KW-1185">Reference proteome</keyword>
<dbReference type="AlphaFoldDB" id="A0A6N4W5L1"/>
<evidence type="ECO:0000256" key="2">
    <source>
        <dbReference type="SAM" id="SignalP"/>
    </source>
</evidence>
<reference evidence="4 5" key="1">
    <citation type="journal article" date="2019" name="Emerg. Microbes Infect.">
        <title>Comprehensive subspecies identification of 175 nontuberculous mycobacteria species based on 7547 genomic profiles.</title>
        <authorList>
            <person name="Matsumoto Y."/>
            <person name="Kinjo T."/>
            <person name="Motooka D."/>
            <person name="Nabeya D."/>
            <person name="Jung N."/>
            <person name="Uechi K."/>
            <person name="Horii T."/>
            <person name="Iida T."/>
            <person name="Fujita J."/>
            <person name="Nakamura S."/>
        </authorList>
    </citation>
    <scope>NUCLEOTIDE SEQUENCE [LARGE SCALE GENOMIC DNA]</scope>
    <source>
        <strain evidence="4 5">JCM 30275</strain>
    </source>
</reference>
<dbReference type="Pfam" id="PF13365">
    <property type="entry name" value="Trypsin_2"/>
    <property type="match status" value="1"/>
</dbReference>
<dbReference type="InterPro" id="IPR050966">
    <property type="entry name" value="Glutamyl_endopeptidase"/>
</dbReference>
<proteinExistence type="predicted"/>
<dbReference type="InterPro" id="IPR009003">
    <property type="entry name" value="Peptidase_S1_PA"/>
</dbReference>
<evidence type="ECO:0000313" key="4">
    <source>
        <dbReference type="EMBL" id="BBZ75374.1"/>
    </source>
</evidence>
<dbReference type="PANTHER" id="PTHR15462:SF8">
    <property type="entry name" value="SERINE PROTEASE"/>
    <property type="match status" value="1"/>
</dbReference>
<dbReference type="SUPFAM" id="SSF50494">
    <property type="entry name" value="Trypsin-like serine proteases"/>
    <property type="match status" value="1"/>
</dbReference>
<dbReference type="PROSITE" id="PS51257">
    <property type="entry name" value="PROKAR_LIPOPROTEIN"/>
    <property type="match status" value="1"/>
</dbReference>
<dbReference type="GO" id="GO:0006508">
    <property type="term" value="P:proteolysis"/>
    <property type="evidence" value="ECO:0007669"/>
    <property type="project" value="InterPro"/>
</dbReference>
<dbReference type="Proteomes" id="UP000467249">
    <property type="component" value="Chromosome"/>
</dbReference>
<dbReference type="PANTHER" id="PTHR15462">
    <property type="entry name" value="SERINE PROTEASE"/>
    <property type="match status" value="1"/>
</dbReference>
<dbReference type="PROSITE" id="PS00134">
    <property type="entry name" value="TRYPSIN_HIS"/>
    <property type="match status" value="1"/>
</dbReference>
<dbReference type="GO" id="GO:0004252">
    <property type="term" value="F:serine-type endopeptidase activity"/>
    <property type="evidence" value="ECO:0007669"/>
    <property type="project" value="InterPro"/>
</dbReference>
<gene>
    <name evidence="4" type="ORF">MANY_07110</name>
</gene>
<feature type="chain" id="PRO_5026895424" description="Peptidase S1 domain-containing protein" evidence="2">
    <location>
        <begin position="27"/>
        <end position="264"/>
    </location>
</feature>
<evidence type="ECO:0000259" key="3">
    <source>
        <dbReference type="PROSITE" id="PS50240"/>
    </source>
</evidence>
<sequence length="264" mass="26344">MISCMRTVAAVGIGAAAVLLAGCQHAAEPHAKAAERVQPVAVAIAARTVSPQSAVGALFLGATDTHTCSGSVIHSASKDLVLTAAHCLAQEYPATFVPGFADTADPGEVWTVDAVYLDPRWVATQDPNADYAFLRVSRPAGGSIETIVGAALTLGAAPVPSSPVTVVGYPMGVGGKPVSCDTVASPDTGGFPTLQCGGLVDGTSGAPWITGTHVVGVIGGREAGGCQDNVSYSAPFDSGTAALLRRAEAGGPGDAAPNTFDNEC</sequence>
<dbReference type="KEGG" id="many:MANY_07110"/>
<dbReference type="PROSITE" id="PS50240">
    <property type="entry name" value="TRYPSIN_DOM"/>
    <property type="match status" value="1"/>
</dbReference>
<dbReference type="InterPro" id="IPR001254">
    <property type="entry name" value="Trypsin_dom"/>
</dbReference>
<name>A0A6N4W5L1_9MYCO</name>
<organism evidence="4 5">
    <name type="scientific">Mycolicibacterium anyangense</name>
    <dbReference type="NCBI Taxonomy" id="1431246"/>
    <lineage>
        <taxon>Bacteria</taxon>
        <taxon>Bacillati</taxon>
        <taxon>Actinomycetota</taxon>
        <taxon>Actinomycetes</taxon>
        <taxon>Mycobacteriales</taxon>
        <taxon>Mycobacteriaceae</taxon>
        <taxon>Mycolicibacterium</taxon>
    </lineage>
</organism>
<accession>A0A6N4W5L1</accession>
<evidence type="ECO:0000313" key="5">
    <source>
        <dbReference type="Proteomes" id="UP000467249"/>
    </source>
</evidence>
<feature type="domain" description="Peptidase S1" evidence="3">
    <location>
        <begin position="19"/>
        <end position="226"/>
    </location>
</feature>
<dbReference type="EMBL" id="AP022620">
    <property type="protein sequence ID" value="BBZ75374.1"/>
    <property type="molecule type" value="Genomic_DNA"/>
</dbReference>
<evidence type="ECO:0000256" key="1">
    <source>
        <dbReference type="ARBA" id="ARBA00022729"/>
    </source>
</evidence>
<feature type="signal peptide" evidence="2">
    <location>
        <begin position="1"/>
        <end position="26"/>
    </location>
</feature>
<keyword evidence="1 2" id="KW-0732">Signal</keyword>
<dbReference type="InterPro" id="IPR043504">
    <property type="entry name" value="Peptidase_S1_PA_chymotrypsin"/>
</dbReference>